<reference evidence="1 2" key="1">
    <citation type="submission" date="2018-11" db="EMBL/GenBank/DDBJ databases">
        <authorList>
            <consortium name="Pathogen Informatics"/>
        </authorList>
    </citation>
    <scope>NUCLEOTIDE SEQUENCE [LARGE SCALE GENOMIC DNA]</scope>
</reference>
<name>A0A3P7NCI3_CYLGO</name>
<organism evidence="1 2">
    <name type="scientific">Cylicostephanus goldi</name>
    <name type="common">Nematode worm</name>
    <dbReference type="NCBI Taxonomy" id="71465"/>
    <lineage>
        <taxon>Eukaryota</taxon>
        <taxon>Metazoa</taxon>
        <taxon>Ecdysozoa</taxon>
        <taxon>Nematoda</taxon>
        <taxon>Chromadorea</taxon>
        <taxon>Rhabditida</taxon>
        <taxon>Rhabditina</taxon>
        <taxon>Rhabditomorpha</taxon>
        <taxon>Strongyloidea</taxon>
        <taxon>Strongylidae</taxon>
        <taxon>Cylicostephanus</taxon>
    </lineage>
</organism>
<keyword evidence="2" id="KW-1185">Reference proteome</keyword>
<evidence type="ECO:0000313" key="2">
    <source>
        <dbReference type="Proteomes" id="UP000271889"/>
    </source>
</evidence>
<proteinExistence type="predicted"/>
<gene>
    <name evidence="1" type="ORF">CGOC_LOCUS11117</name>
</gene>
<dbReference type="EMBL" id="UYRV01114571">
    <property type="protein sequence ID" value="VDN28971.1"/>
    <property type="molecule type" value="Genomic_DNA"/>
</dbReference>
<dbReference type="AlphaFoldDB" id="A0A3P7NCI3"/>
<sequence>MDKGQVYTIHGVCRAGFEARGTSPLLPFVIFYIADTSSFCHYKSKRKDDYFIFDIEGGDTRSQRKSGEPGVENDPRLRLAAISAATRSEMRFEFFSFSMAMKGMDLWWGLPFCRLGISDVTALQNPPVERGHAAYERCKKFLNYLRNKVGWTFQKYGCKYMVSV</sequence>
<protein>
    <submittedName>
        <fullName evidence="1">Uncharacterized protein</fullName>
    </submittedName>
</protein>
<accession>A0A3P7NCI3</accession>
<dbReference type="Proteomes" id="UP000271889">
    <property type="component" value="Unassembled WGS sequence"/>
</dbReference>
<evidence type="ECO:0000313" key="1">
    <source>
        <dbReference type="EMBL" id="VDN28971.1"/>
    </source>
</evidence>